<dbReference type="EMBL" id="OY726395">
    <property type="protein sequence ID" value="CAJ1586167.1"/>
    <property type="molecule type" value="Genomic_DNA"/>
</dbReference>
<sequence length="597" mass="63837">MTLTIADVERWNAGDVREVFHAASSRAQAAQDAADGIATLPAFTTWGGKAADAAREAIAATGEQLKAHSAEVKSVANTARTAADEIERIQSELATLKSDAAALDMEIDPTTNQVVEGPGFKGTTMESLLKRQQLQPRVDKLLAEANFIDFALAGAINRADGSTASTETPRPQPPGPAKAVVDAVQQPSTVGQEGNPATWQDLLLPGGGAVPGTDARDLAPTLQDQLTPPDARVPGTAANLDGFLFPPGTPLPGPPPSLMDRFNATRKAAGLPPLDPRADPEFIAQARDLLAQQGIPADQIDQRLESLIDMMERPVADVVPPERQRQPAPGFGDGFRESWFANEDFVKGLIGQAGPGAPGVWESWKNLGLGIGGTIADPIGAIQDEIERAKNAPSLTHYLGRWAADISQSAAAGPFLGPEALAGRVAVRSLDFEYDTTAGLSQELNHAYSRGLPSEDLVDHVSYMSTHYVDGPGLLPENVDRVVLGKWEGQDGGYIGEARKNGGIYYDTGSEAWDNLTAGLSKEHATQLGWEANERFLRTQMENGVSRIVYVLGESYTSLEDVLIRRKNSFSAMEIDFLTENAAKYGYRRVGNGWIKD</sequence>
<keyword evidence="3" id="KW-1185">Reference proteome</keyword>
<dbReference type="RefSeq" id="WP_316512206.1">
    <property type="nucleotide sequence ID" value="NZ_OY726395.1"/>
</dbReference>
<evidence type="ECO:0008006" key="4">
    <source>
        <dbReference type="Google" id="ProtNLM"/>
    </source>
</evidence>
<proteinExistence type="predicted"/>
<dbReference type="Proteomes" id="UP001190466">
    <property type="component" value="Chromosome"/>
</dbReference>
<name>A0ABN9P5P9_9MYCO</name>
<keyword evidence="1" id="KW-0175">Coiled coil</keyword>
<organism evidence="2 3">
    <name type="scientific">[Mycobacterium] wendilense</name>
    <dbReference type="NCBI Taxonomy" id="3064284"/>
    <lineage>
        <taxon>Bacteria</taxon>
        <taxon>Bacillati</taxon>
        <taxon>Actinomycetota</taxon>
        <taxon>Actinomycetes</taxon>
        <taxon>Mycobacteriales</taxon>
        <taxon>Mycobacteriaceae</taxon>
        <taxon>Mycolicibacter</taxon>
    </lineage>
</organism>
<protein>
    <recommendedName>
        <fullName evidence="4">Tox-REase-5 domain-containing protein</fullName>
    </recommendedName>
</protein>
<feature type="coiled-coil region" evidence="1">
    <location>
        <begin position="79"/>
        <end position="106"/>
    </location>
</feature>
<accession>A0ABN9P5P9</accession>
<evidence type="ECO:0000256" key="1">
    <source>
        <dbReference type="SAM" id="Coils"/>
    </source>
</evidence>
<reference evidence="2 3" key="1">
    <citation type="submission" date="2023-08" db="EMBL/GenBank/DDBJ databases">
        <authorList>
            <person name="Folkvardsen B D."/>
            <person name="Norman A."/>
        </authorList>
    </citation>
    <scope>NUCLEOTIDE SEQUENCE [LARGE SCALE GENOMIC DNA]</scope>
    <source>
        <strain evidence="2 3">Mu0050</strain>
    </source>
</reference>
<gene>
    <name evidence="2" type="ORF">MU0050_004125</name>
</gene>
<evidence type="ECO:0000313" key="3">
    <source>
        <dbReference type="Proteomes" id="UP001190466"/>
    </source>
</evidence>
<evidence type="ECO:0000313" key="2">
    <source>
        <dbReference type="EMBL" id="CAJ1586167.1"/>
    </source>
</evidence>